<dbReference type="SUPFAM" id="SSF117991">
    <property type="entry name" value="YbeD/HP0495-like"/>
    <property type="match status" value="1"/>
</dbReference>
<accession>A0AAE0G654</accession>
<comment type="caution">
    <text evidence="1">The sequence shown here is derived from an EMBL/GenBank/DDBJ whole genome shotgun (WGS) entry which is preliminary data.</text>
</comment>
<reference evidence="1 2" key="1">
    <citation type="journal article" date="2015" name="Genome Biol. Evol.">
        <title>Comparative Genomics of a Bacterivorous Green Alga Reveals Evolutionary Causalities and Consequences of Phago-Mixotrophic Mode of Nutrition.</title>
        <authorList>
            <person name="Burns J.A."/>
            <person name="Paasch A."/>
            <person name="Narechania A."/>
            <person name="Kim E."/>
        </authorList>
    </citation>
    <scope>NUCLEOTIDE SEQUENCE [LARGE SCALE GENOMIC DNA]</scope>
    <source>
        <strain evidence="1 2">PLY_AMNH</strain>
    </source>
</reference>
<dbReference type="InterPro" id="IPR027471">
    <property type="entry name" value="YbeD-like_sf"/>
</dbReference>
<dbReference type="AlphaFoldDB" id="A0AAE0G654"/>
<dbReference type="Proteomes" id="UP001190700">
    <property type="component" value="Unassembled WGS sequence"/>
</dbReference>
<proteinExistence type="predicted"/>
<name>A0AAE0G654_9CHLO</name>
<dbReference type="Pfam" id="PF04359">
    <property type="entry name" value="DUF493"/>
    <property type="match status" value="1"/>
</dbReference>
<dbReference type="Gene3D" id="3.30.70.260">
    <property type="match status" value="1"/>
</dbReference>
<organism evidence="1 2">
    <name type="scientific">Cymbomonas tetramitiformis</name>
    <dbReference type="NCBI Taxonomy" id="36881"/>
    <lineage>
        <taxon>Eukaryota</taxon>
        <taxon>Viridiplantae</taxon>
        <taxon>Chlorophyta</taxon>
        <taxon>Pyramimonadophyceae</taxon>
        <taxon>Pyramimonadales</taxon>
        <taxon>Pyramimonadaceae</taxon>
        <taxon>Cymbomonas</taxon>
    </lineage>
</organism>
<evidence type="ECO:0000313" key="2">
    <source>
        <dbReference type="Proteomes" id="UP001190700"/>
    </source>
</evidence>
<gene>
    <name evidence="1" type="ORF">CYMTET_19647</name>
</gene>
<evidence type="ECO:0000313" key="1">
    <source>
        <dbReference type="EMBL" id="KAK3272033.1"/>
    </source>
</evidence>
<sequence length="245" mass="26956">MNSRAISTVCKGAPHTPFKTVYPRRESFASASGRTRAFCTEQAKFTLISRQGRQGRNFICDAGKEENSLSEEDAWKQRFAEQANDVLGNVRDDDGPGNIMEDLELNEDGDLVDTSTGKVLNEFGATRFDVAVRAMRGEMGPPPGVESTEKQVGQMAESLIRFPAPYVFQVVGKPGEDKEGFIKDMVQCIERVCKVTLCENDYTVKERGKGGKFVSLGITATVSGAETIAQAFEEVAKDSRVLFKY</sequence>
<protein>
    <submittedName>
        <fullName evidence="1">Uncharacterized protein</fullName>
    </submittedName>
</protein>
<dbReference type="EMBL" id="LGRX02009194">
    <property type="protein sequence ID" value="KAK3272033.1"/>
    <property type="molecule type" value="Genomic_DNA"/>
</dbReference>
<keyword evidence="2" id="KW-1185">Reference proteome</keyword>
<dbReference type="InterPro" id="IPR007454">
    <property type="entry name" value="UPF0250_YbeD-like"/>
</dbReference>